<reference evidence="1" key="1">
    <citation type="submission" date="2020-10" db="EMBL/GenBank/DDBJ databases">
        <authorList>
            <person name="Han B."/>
            <person name="Lu T."/>
            <person name="Zhao Q."/>
            <person name="Huang X."/>
            <person name="Zhao Y."/>
        </authorList>
    </citation>
    <scope>NUCLEOTIDE SEQUENCE</scope>
</reference>
<keyword evidence="2" id="KW-1185">Reference proteome</keyword>
<dbReference type="AlphaFoldDB" id="A0A811RJV4"/>
<comment type="caution">
    <text evidence="1">The sequence shown here is derived from an EMBL/GenBank/DDBJ whole genome shotgun (WGS) entry which is preliminary data.</text>
</comment>
<organism evidence="1 2">
    <name type="scientific">Miscanthus lutarioriparius</name>
    <dbReference type="NCBI Taxonomy" id="422564"/>
    <lineage>
        <taxon>Eukaryota</taxon>
        <taxon>Viridiplantae</taxon>
        <taxon>Streptophyta</taxon>
        <taxon>Embryophyta</taxon>
        <taxon>Tracheophyta</taxon>
        <taxon>Spermatophyta</taxon>
        <taxon>Magnoliopsida</taxon>
        <taxon>Liliopsida</taxon>
        <taxon>Poales</taxon>
        <taxon>Poaceae</taxon>
        <taxon>PACMAD clade</taxon>
        <taxon>Panicoideae</taxon>
        <taxon>Andropogonodae</taxon>
        <taxon>Andropogoneae</taxon>
        <taxon>Saccharinae</taxon>
        <taxon>Miscanthus</taxon>
    </lineage>
</organism>
<gene>
    <name evidence="1" type="ORF">NCGR_LOCUS53372</name>
</gene>
<sequence>MARGAHRLHRARHRAHREASVCLRRFLHRYCPSNTADFMPTKCSMYCRSGFTSMLTTALSSSTPTWVSTEVFNSFDKRPWPPPSQAQVFSKQGMHRLVVGNLLDTESDVIWSKPPWPPLHVLVEFECGSDDIRPFSWPSFTTVVPELAIWKCYTLPRKPPWPPPAHQYFRPMHAKTVESGTHKTVITEWSLHVLIQEEVQRECSGNCGQCVQSIGFLKQFGGAHVLGMTTVNSSRSFFNFFDGVSTTRVLSLFQLQTLLADIFGCITCAAESIIHDPLLLVPLEACSLTNCFSL</sequence>
<name>A0A811RJV4_9POAL</name>
<accession>A0A811RJV4</accession>
<proteinExistence type="predicted"/>
<evidence type="ECO:0000313" key="1">
    <source>
        <dbReference type="EMBL" id="CAD6270076.1"/>
    </source>
</evidence>
<dbReference type="EMBL" id="CAJGYO010000015">
    <property type="protein sequence ID" value="CAD6270076.1"/>
    <property type="molecule type" value="Genomic_DNA"/>
</dbReference>
<protein>
    <submittedName>
        <fullName evidence="1">Uncharacterized protein</fullName>
    </submittedName>
</protein>
<evidence type="ECO:0000313" key="2">
    <source>
        <dbReference type="Proteomes" id="UP000604825"/>
    </source>
</evidence>
<dbReference type="Proteomes" id="UP000604825">
    <property type="component" value="Unassembled WGS sequence"/>
</dbReference>